<name>A0A1W6YTY0_9BORD</name>
<dbReference type="SUPFAM" id="SSF52172">
    <property type="entry name" value="CheY-like"/>
    <property type="match status" value="1"/>
</dbReference>
<sequence length="532" mass="58585">MAQKDHTPIEGKIGKTIPPGKDIFFAAVQTTRMPMLVTDPAQPDNPIVFANQAFIRMTGYAAEEILGRNCRFLQGPETDPEAVSQIRDAVANARELSLELINYRKDGSSFWNALFISPVYDEAGKLAYFFASQLDISRRRDAEEALRQAQKMEALGQLTGGIAHDFNNLLQVMLGHIELVRRGVDKDAVDTQRVLRSVDNASRAAKAAHVLTQQLLAFSRKQNLEGRVINLNTLIRSSSLWSDSTLGDVHAEHRLAPDLWNVRVDSTQAEVALLNVYNNARDAVAQMPDRHILTTTSNVILDEEASRNHDGLLPGRYVCVEIADNGHGMPEAIRKRALDPFFSTKDVGKGTGLGLSMVYGFVKQSGGSIRITSEEGVGTTVALYFPAEQRAPESRTKAAAGQMKGGTESILLVEDRDDVAELGRAVLQDYGYRVEVARNAREALRILETARSFDLLFTDMIMPGGMNGVMLAREARQLMPGLKVLLTTGYADNSIERTDMGGSEFEVIQKPYLPDDLVKKVRRIIEGPTGVS</sequence>
<dbReference type="SMART" id="SM00448">
    <property type="entry name" value="REC"/>
    <property type="match status" value="1"/>
</dbReference>
<accession>A0A1W6YTY0</accession>
<feature type="modified residue" description="4-aspartylphosphate" evidence="4">
    <location>
        <position position="459"/>
    </location>
</feature>
<dbReference type="PROSITE" id="PS50110">
    <property type="entry name" value="RESPONSE_REGULATORY"/>
    <property type="match status" value="1"/>
</dbReference>
<feature type="domain" description="PAS" evidence="7">
    <location>
        <begin position="20"/>
        <end position="93"/>
    </location>
</feature>
<keyword evidence="3 4" id="KW-0597">Phosphoprotein</keyword>
<evidence type="ECO:0000313" key="10">
    <source>
        <dbReference type="Proteomes" id="UP000194151"/>
    </source>
</evidence>
<feature type="domain" description="Response regulatory" evidence="6">
    <location>
        <begin position="409"/>
        <end position="525"/>
    </location>
</feature>
<dbReference type="InterPro" id="IPR001610">
    <property type="entry name" value="PAC"/>
</dbReference>
<dbReference type="GO" id="GO:0000155">
    <property type="term" value="F:phosphorelay sensor kinase activity"/>
    <property type="evidence" value="ECO:0007669"/>
    <property type="project" value="InterPro"/>
</dbReference>
<evidence type="ECO:0000256" key="2">
    <source>
        <dbReference type="ARBA" id="ARBA00012438"/>
    </source>
</evidence>
<keyword evidence="10" id="KW-1185">Reference proteome</keyword>
<dbReference type="InterPro" id="IPR000014">
    <property type="entry name" value="PAS"/>
</dbReference>
<evidence type="ECO:0000256" key="3">
    <source>
        <dbReference type="ARBA" id="ARBA00022553"/>
    </source>
</evidence>
<dbReference type="Gene3D" id="3.30.450.20">
    <property type="entry name" value="PAS domain"/>
    <property type="match status" value="1"/>
</dbReference>
<dbReference type="PROSITE" id="PS50113">
    <property type="entry name" value="PAC"/>
    <property type="match status" value="1"/>
</dbReference>
<dbReference type="InterPro" id="IPR000700">
    <property type="entry name" value="PAS-assoc_C"/>
</dbReference>
<evidence type="ECO:0000259" key="6">
    <source>
        <dbReference type="PROSITE" id="PS50110"/>
    </source>
</evidence>
<evidence type="ECO:0000256" key="1">
    <source>
        <dbReference type="ARBA" id="ARBA00000085"/>
    </source>
</evidence>
<dbReference type="PANTHER" id="PTHR43065:SF42">
    <property type="entry name" value="TWO-COMPONENT SENSOR PPRA"/>
    <property type="match status" value="1"/>
</dbReference>
<dbReference type="Pfam" id="PF02518">
    <property type="entry name" value="HATPase_c"/>
    <property type="match status" value="1"/>
</dbReference>
<dbReference type="Gene3D" id="3.30.565.10">
    <property type="entry name" value="Histidine kinase-like ATPase, C-terminal domain"/>
    <property type="match status" value="1"/>
</dbReference>
<dbReference type="AlphaFoldDB" id="A0A1W6YTY0"/>
<dbReference type="STRING" id="1416806.CAL12_14685"/>
<dbReference type="KEGG" id="bgv:CAL12_14685"/>
<dbReference type="NCBIfam" id="TIGR00229">
    <property type="entry name" value="sensory_box"/>
    <property type="match status" value="1"/>
</dbReference>
<dbReference type="OrthoDB" id="9146564at2"/>
<dbReference type="SMART" id="SM00086">
    <property type="entry name" value="PAC"/>
    <property type="match status" value="1"/>
</dbReference>
<proteinExistence type="predicted"/>
<dbReference type="NCBIfam" id="NF010076">
    <property type="entry name" value="PRK13557.1"/>
    <property type="match status" value="1"/>
</dbReference>
<dbReference type="Gene3D" id="1.10.287.130">
    <property type="match status" value="1"/>
</dbReference>
<evidence type="ECO:0000259" key="7">
    <source>
        <dbReference type="PROSITE" id="PS50112"/>
    </source>
</evidence>
<dbReference type="RefSeq" id="WP_086067890.1">
    <property type="nucleotide sequence ID" value="NZ_CP021108.1"/>
</dbReference>
<dbReference type="InterPro" id="IPR004358">
    <property type="entry name" value="Sig_transdc_His_kin-like_C"/>
</dbReference>
<dbReference type="InterPro" id="IPR035965">
    <property type="entry name" value="PAS-like_dom_sf"/>
</dbReference>
<dbReference type="SUPFAM" id="SSF47384">
    <property type="entry name" value="Homodimeric domain of signal transducing histidine kinase"/>
    <property type="match status" value="1"/>
</dbReference>
<dbReference type="InterPro" id="IPR036097">
    <property type="entry name" value="HisK_dim/P_sf"/>
</dbReference>
<dbReference type="Gene3D" id="3.40.50.2300">
    <property type="match status" value="1"/>
</dbReference>
<keyword evidence="9" id="KW-0808">Transferase</keyword>
<dbReference type="CDD" id="cd00082">
    <property type="entry name" value="HisKA"/>
    <property type="match status" value="1"/>
</dbReference>
<dbReference type="InterPro" id="IPR003594">
    <property type="entry name" value="HATPase_dom"/>
</dbReference>
<dbReference type="InterPro" id="IPR001789">
    <property type="entry name" value="Sig_transdc_resp-reg_receiver"/>
</dbReference>
<dbReference type="InterPro" id="IPR011006">
    <property type="entry name" value="CheY-like_superfamily"/>
</dbReference>
<dbReference type="InterPro" id="IPR005467">
    <property type="entry name" value="His_kinase_dom"/>
</dbReference>
<comment type="catalytic activity">
    <reaction evidence="1">
        <text>ATP + protein L-histidine = ADP + protein N-phospho-L-histidine.</text>
        <dbReference type="EC" id="2.7.13.3"/>
    </reaction>
</comment>
<dbReference type="PROSITE" id="PS50109">
    <property type="entry name" value="HIS_KIN"/>
    <property type="match status" value="1"/>
</dbReference>
<dbReference type="SMART" id="SM00091">
    <property type="entry name" value="PAS"/>
    <property type="match status" value="1"/>
</dbReference>
<organism evidence="9 10">
    <name type="scientific">Bordetella genomosp. 8</name>
    <dbReference type="NCBI Taxonomy" id="1416806"/>
    <lineage>
        <taxon>Bacteria</taxon>
        <taxon>Pseudomonadati</taxon>
        <taxon>Pseudomonadota</taxon>
        <taxon>Betaproteobacteria</taxon>
        <taxon>Burkholderiales</taxon>
        <taxon>Alcaligenaceae</taxon>
        <taxon>Bordetella</taxon>
    </lineage>
</organism>
<dbReference type="Pfam" id="PF13426">
    <property type="entry name" value="PAS_9"/>
    <property type="match status" value="1"/>
</dbReference>
<feature type="domain" description="Histidine kinase" evidence="5">
    <location>
        <begin position="161"/>
        <end position="389"/>
    </location>
</feature>
<reference evidence="9 10" key="1">
    <citation type="submission" date="2017-05" db="EMBL/GenBank/DDBJ databases">
        <title>Complete and WGS of Bordetella genogroups.</title>
        <authorList>
            <person name="Spilker T."/>
            <person name="LiPuma J."/>
        </authorList>
    </citation>
    <scope>NUCLEOTIDE SEQUENCE [LARGE SCALE GENOMIC DNA]</scope>
    <source>
        <strain evidence="9 10">AU19157</strain>
    </source>
</reference>
<dbReference type="EMBL" id="CP021108">
    <property type="protein sequence ID" value="ARP84546.1"/>
    <property type="molecule type" value="Genomic_DNA"/>
</dbReference>
<dbReference type="CDD" id="cd00130">
    <property type="entry name" value="PAS"/>
    <property type="match status" value="1"/>
</dbReference>
<dbReference type="InterPro" id="IPR036890">
    <property type="entry name" value="HATPase_C_sf"/>
</dbReference>
<evidence type="ECO:0000256" key="4">
    <source>
        <dbReference type="PROSITE-ProRule" id="PRU00169"/>
    </source>
</evidence>
<dbReference type="SUPFAM" id="SSF55785">
    <property type="entry name" value="PYP-like sensor domain (PAS domain)"/>
    <property type="match status" value="1"/>
</dbReference>
<dbReference type="EC" id="2.7.13.3" evidence="2"/>
<dbReference type="SUPFAM" id="SSF55874">
    <property type="entry name" value="ATPase domain of HSP90 chaperone/DNA topoisomerase II/histidine kinase"/>
    <property type="match status" value="1"/>
</dbReference>
<dbReference type="SMART" id="SM00387">
    <property type="entry name" value="HATPase_c"/>
    <property type="match status" value="1"/>
</dbReference>
<gene>
    <name evidence="9" type="ORF">CAL12_14685</name>
</gene>
<evidence type="ECO:0000259" key="8">
    <source>
        <dbReference type="PROSITE" id="PS50113"/>
    </source>
</evidence>
<protein>
    <recommendedName>
        <fullName evidence="2">histidine kinase</fullName>
        <ecNumber evidence="2">2.7.13.3</ecNumber>
    </recommendedName>
</protein>
<dbReference type="PROSITE" id="PS50112">
    <property type="entry name" value="PAS"/>
    <property type="match status" value="1"/>
</dbReference>
<dbReference type="InterPro" id="IPR003661">
    <property type="entry name" value="HisK_dim/P_dom"/>
</dbReference>
<evidence type="ECO:0000313" key="9">
    <source>
        <dbReference type="EMBL" id="ARP84546.1"/>
    </source>
</evidence>
<keyword evidence="9" id="KW-0418">Kinase</keyword>
<dbReference type="PRINTS" id="PR00344">
    <property type="entry name" value="BCTRLSENSOR"/>
</dbReference>
<dbReference type="Pfam" id="PF00072">
    <property type="entry name" value="Response_reg"/>
    <property type="match status" value="1"/>
</dbReference>
<dbReference type="PANTHER" id="PTHR43065">
    <property type="entry name" value="SENSOR HISTIDINE KINASE"/>
    <property type="match status" value="1"/>
</dbReference>
<dbReference type="SMART" id="SM00388">
    <property type="entry name" value="HisKA"/>
    <property type="match status" value="1"/>
</dbReference>
<dbReference type="Proteomes" id="UP000194151">
    <property type="component" value="Chromosome"/>
</dbReference>
<dbReference type="CDD" id="cd18161">
    <property type="entry name" value="REC_hyHK_blue-like"/>
    <property type="match status" value="1"/>
</dbReference>
<feature type="domain" description="PAC" evidence="8">
    <location>
        <begin position="94"/>
        <end position="148"/>
    </location>
</feature>
<evidence type="ECO:0000259" key="5">
    <source>
        <dbReference type="PROSITE" id="PS50109"/>
    </source>
</evidence>